<dbReference type="Pfam" id="PF22191">
    <property type="entry name" value="IBR_1"/>
    <property type="match status" value="1"/>
</dbReference>
<dbReference type="GO" id="GO:0061630">
    <property type="term" value="F:ubiquitin protein ligase activity"/>
    <property type="evidence" value="ECO:0007669"/>
    <property type="project" value="UniProtKB-EC"/>
</dbReference>
<dbReference type="SMART" id="SM00647">
    <property type="entry name" value="IBR"/>
    <property type="match status" value="2"/>
</dbReference>
<dbReference type="KEGG" id="aalt:CC77DRAFT_909546"/>
<reference evidence="12 13" key="1">
    <citation type="submission" date="2016-05" db="EMBL/GenBank/DDBJ databases">
        <title>Comparative analysis of secretome profiles of manganese(II)-oxidizing ascomycete fungi.</title>
        <authorList>
            <consortium name="DOE Joint Genome Institute"/>
            <person name="Zeiner C.A."/>
            <person name="Purvine S.O."/>
            <person name="Zink E.M."/>
            <person name="Wu S."/>
            <person name="Pasa-Tolic L."/>
            <person name="Chaput D.L."/>
            <person name="Haridas S."/>
            <person name="Grigoriev I.V."/>
            <person name="Santelli C.M."/>
            <person name="Hansel C.M."/>
        </authorList>
    </citation>
    <scope>NUCLEOTIDE SEQUENCE [LARGE SCALE GENOMIC DNA]</scope>
    <source>
        <strain evidence="12 13">SRC1lrK2f</strain>
    </source>
</reference>
<evidence type="ECO:0000256" key="4">
    <source>
        <dbReference type="ARBA" id="ARBA00022723"/>
    </source>
</evidence>
<dbReference type="OMA" id="IERINCP"/>
<evidence type="ECO:0000256" key="6">
    <source>
        <dbReference type="ARBA" id="ARBA00022771"/>
    </source>
</evidence>
<keyword evidence="6 9" id="KW-0863">Zinc-finger</keyword>
<organism evidence="12 13">
    <name type="scientific">Alternaria alternata</name>
    <name type="common">Alternaria rot fungus</name>
    <name type="synonym">Torula alternata</name>
    <dbReference type="NCBI Taxonomy" id="5599"/>
    <lineage>
        <taxon>Eukaryota</taxon>
        <taxon>Fungi</taxon>
        <taxon>Dikarya</taxon>
        <taxon>Ascomycota</taxon>
        <taxon>Pezizomycotina</taxon>
        <taxon>Dothideomycetes</taxon>
        <taxon>Pleosporomycetidae</taxon>
        <taxon>Pleosporales</taxon>
        <taxon>Pleosporineae</taxon>
        <taxon>Pleosporaceae</taxon>
        <taxon>Alternaria</taxon>
        <taxon>Alternaria sect. Alternaria</taxon>
        <taxon>Alternaria alternata complex</taxon>
    </lineage>
</organism>
<evidence type="ECO:0000256" key="5">
    <source>
        <dbReference type="ARBA" id="ARBA00022737"/>
    </source>
</evidence>
<dbReference type="Pfam" id="PF01485">
    <property type="entry name" value="IBR"/>
    <property type="match status" value="1"/>
</dbReference>
<accession>A0A177E516</accession>
<dbReference type="VEuPathDB" id="FungiDB:CC77DRAFT_909546"/>
<feature type="non-terminal residue" evidence="12">
    <location>
        <position position="1"/>
    </location>
</feature>
<feature type="domain" description="RING-type" evidence="11">
    <location>
        <begin position="9"/>
        <end position="221"/>
    </location>
</feature>
<keyword evidence="5" id="KW-0677">Repeat</keyword>
<evidence type="ECO:0000259" key="10">
    <source>
        <dbReference type="PROSITE" id="PS50089"/>
    </source>
</evidence>
<name>A0A177E516_ALTAL</name>
<gene>
    <name evidence="12" type="ORF">CC77DRAFT_909546</name>
</gene>
<keyword evidence="13" id="KW-1185">Reference proteome</keyword>
<evidence type="ECO:0000313" key="12">
    <source>
        <dbReference type="EMBL" id="OAG26312.1"/>
    </source>
</evidence>
<evidence type="ECO:0000256" key="7">
    <source>
        <dbReference type="ARBA" id="ARBA00022786"/>
    </source>
</evidence>
<dbReference type="Gene3D" id="1.20.120.1750">
    <property type="match status" value="1"/>
</dbReference>
<comment type="catalytic activity">
    <reaction evidence="1">
        <text>[E2 ubiquitin-conjugating enzyme]-S-ubiquitinyl-L-cysteine + [acceptor protein]-L-lysine = [E2 ubiquitin-conjugating enzyme]-L-cysteine + [acceptor protein]-N(6)-ubiquitinyl-L-lysine.</text>
        <dbReference type="EC" id="2.3.2.31"/>
    </reaction>
</comment>
<dbReference type="GeneID" id="29119229"/>
<dbReference type="GO" id="GO:0016567">
    <property type="term" value="P:protein ubiquitination"/>
    <property type="evidence" value="ECO:0007669"/>
    <property type="project" value="InterPro"/>
</dbReference>
<feature type="domain" description="RING-type" evidence="10">
    <location>
        <begin position="13"/>
        <end position="66"/>
    </location>
</feature>
<evidence type="ECO:0000256" key="2">
    <source>
        <dbReference type="ARBA" id="ARBA00012251"/>
    </source>
</evidence>
<dbReference type="EMBL" id="KV441469">
    <property type="protein sequence ID" value="OAG26312.1"/>
    <property type="molecule type" value="Genomic_DNA"/>
</dbReference>
<protein>
    <recommendedName>
        <fullName evidence="2">RBR-type E3 ubiquitin transferase</fullName>
        <ecNumber evidence="2">2.3.2.31</ecNumber>
    </recommendedName>
</protein>
<sequence length="221" mass="25946">EMYRSEDKHKRECMVCTDTLSLHHFHDRPPTRDCQHGADVCRKCLRTWIKSEFSTKMWDDIKCPSCLISMKSADMRDFAPKEIFKRYVELYNRTRKEAQPGFRWCNLKGCKSGQVHFPQTPKFRCDGCERTSCVVHNMKWHKGETCREYDYRTNANIKAEEEEASKKLLAATTKQCPGCKRPIEKNMGCDHVECTKCRLHFCWACLLPYRSDVSRQARDAG</sequence>
<keyword evidence="7" id="KW-0833">Ubl conjugation pathway</keyword>
<feature type="non-terminal residue" evidence="12">
    <location>
        <position position="221"/>
    </location>
</feature>
<keyword evidence="8" id="KW-0862">Zinc</keyword>
<dbReference type="Gene3D" id="3.30.40.10">
    <property type="entry name" value="Zinc/RING finger domain, C3HC4 (zinc finger)"/>
    <property type="match status" value="1"/>
</dbReference>
<dbReference type="InterPro" id="IPR031127">
    <property type="entry name" value="E3_UB_ligase_RBR"/>
</dbReference>
<dbReference type="InterPro" id="IPR002867">
    <property type="entry name" value="IBR_dom"/>
</dbReference>
<dbReference type="PANTHER" id="PTHR11685">
    <property type="entry name" value="RBR FAMILY RING FINGER AND IBR DOMAIN-CONTAINING"/>
    <property type="match status" value="1"/>
</dbReference>
<evidence type="ECO:0000256" key="3">
    <source>
        <dbReference type="ARBA" id="ARBA00022679"/>
    </source>
</evidence>
<keyword evidence="3" id="KW-0808">Transferase</keyword>
<evidence type="ECO:0000256" key="9">
    <source>
        <dbReference type="PROSITE-ProRule" id="PRU00175"/>
    </source>
</evidence>
<dbReference type="PROSITE" id="PS51873">
    <property type="entry name" value="TRIAD"/>
    <property type="match status" value="1"/>
</dbReference>
<dbReference type="Proteomes" id="UP000077248">
    <property type="component" value="Unassembled WGS sequence"/>
</dbReference>
<keyword evidence="4" id="KW-0479">Metal-binding</keyword>
<evidence type="ECO:0000313" key="13">
    <source>
        <dbReference type="Proteomes" id="UP000077248"/>
    </source>
</evidence>
<dbReference type="SUPFAM" id="SSF57850">
    <property type="entry name" value="RING/U-box"/>
    <property type="match status" value="3"/>
</dbReference>
<dbReference type="RefSeq" id="XP_018391733.1">
    <property type="nucleotide sequence ID" value="XM_018533635.1"/>
</dbReference>
<dbReference type="CDD" id="cd20335">
    <property type="entry name" value="BRcat_RBR"/>
    <property type="match status" value="1"/>
</dbReference>
<dbReference type="InterPro" id="IPR044066">
    <property type="entry name" value="TRIAD_supradom"/>
</dbReference>
<dbReference type="InterPro" id="IPR001841">
    <property type="entry name" value="Znf_RING"/>
</dbReference>
<evidence type="ECO:0000256" key="1">
    <source>
        <dbReference type="ARBA" id="ARBA00001798"/>
    </source>
</evidence>
<proteinExistence type="predicted"/>
<evidence type="ECO:0000256" key="8">
    <source>
        <dbReference type="ARBA" id="ARBA00022833"/>
    </source>
</evidence>
<dbReference type="GO" id="GO:0008270">
    <property type="term" value="F:zinc ion binding"/>
    <property type="evidence" value="ECO:0007669"/>
    <property type="project" value="UniProtKB-KW"/>
</dbReference>
<dbReference type="PROSITE" id="PS50089">
    <property type="entry name" value="ZF_RING_2"/>
    <property type="match status" value="1"/>
</dbReference>
<dbReference type="InterPro" id="IPR013083">
    <property type="entry name" value="Znf_RING/FYVE/PHD"/>
</dbReference>
<dbReference type="EC" id="2.3.2.31" evidence="2"/>
<dbReference type="AlphaFoldDB" id="A0A177E516"/>
<evidence type="ECO:0000259" key="11">
    <source>
        <dbReference type="PROSITE" id="PS51873"/>
    </source>
</evidence>